<organism evidence="2 3">
    <name type="scientific">Kribbella deserti</name>
    <dbReference type="NCBI Taxonomy" id="1926257"/>
    <lineage>
        <taxon>Bacteria</taxon>
        <taxon>Bacillati</taxon>
        <taxon>Actinomycetota</taxon>
        <taxon>Actinomycetes</taxon>
        <taxon>Propionibacteriales</taxon>
        <taxon>Kribbellaceae</taxon>
        <taxon>Kribbella</taxon>
    </lineage>
</organism>
<name>A0ABV6QHI1_9ACTN</name>
<dbReference type="EMBL" id="JBHLTC010000009">
    <property type="protein sequence ID" value="MFC0624088.1"/>
    <property type="molecule type" value="Genomic_DNA"/>
</dbReference>
<keyword evidence="1" id="KW-1133">Transmembrane helix</keyword>
<dbReference type="RefSeq" id="WP_380044860.1">
    <property type="nucleotide sequence ID" value="NZ_JBHLTC010000009.1"/>
</dbReference>
<reference evidence="2 3" key="1">
    <citation type="submission" date="2024-09" db="EMBL/GenBank/DDBJ databases">
        <authorList>
            <person name="Sun Q."/>
            <person name="Mori K."/>
        </authorList>
    </citation>
    <scope>NUCLEOTIDE SEQUENCE [LARGE SCALE GENOMIC DNA]</scope>
    <source>
        <strain evidence="2 3">CGMCC 1.15906</strain>
    </source>
</reference>
<feature type="transmembrane region" description="Helical" evidence="1">
    <location>
        <begin position="115"/>
        <end position="131"/>
    </location>
</feature>
<comment type="caution">
    <text evidence="2">The sequence shown here is derived from an EMBL/GenBank/DDBJ whole genome shotgun (WGS) entry which is preliminary data.</text>
</comment>
<keyword evidence="3" id="KW-1185">Reference proteome</keyword>
<protein>
    <submittedName>
        <fullName evidence="2">DUF6463 family protein</fullName>
    </submittedName>
</protein>
<evidence type="ECO:0000313" key="3">
    <source>
        <dbReference type="Proteomes" id="UP001589890"/>
    </source>
</evidence>
<accession>A0ABV6QHI1</accession>
<proteinExistence type="predicted"/>
<dbReference type="Proteomes" id="UP001589890">
    <property type="component" value="Unassembled WGS sequence"/>
</dbReference>
<sequence length="136" mass="14896">MRNRMELSAGLSWRSRLTRWLPGLTIGLGVIHLGWVVADLPEEIRAMLADGFVGASNNDSRDFATWFFIGGLVLLMLGSTMRWTIRHSGEVPAVLGWWILGIGLFDTLLEPDGGGYGLALLGGLVLLARPVRPVRL</sequence>
<gene>
    <name evidence="2" type="ORF">ACFFGN_08440</name>
</gene>
<keyword evidence="1" id="KW-0472">Membrane</keyword>
<evidence type="ECO:0000313" key="2">
    <source>
        <dbReference type="EMBL" id="MFC0624088.1"/>
    </source>
</evidence>
<feature type="transmembrane region" description="Helical" evidence="1">
    <location>
        <begin position="91"/>
        <end position="109"/>
    </location>
</feature>
<feature type="transmembrane region" description="Helical" evidence="1">
    <location>
        <begin position="20"/>
        <end position="38"/>
    </location>
</feature>
<dbReference type="InterPro" id="IPR045590">
    <property type="entry name" value="DUF6463"/>
</dbReference>
<keyword evidence="1" id="KW-0812">Transmembrane</keyword>
<feature type="transmembrane region" description="Helical" evidence="1">
    <location>
        <begin position="63"/>
        <end position="79"/>
    </location>
</feature>
<dbReference type="Pfam" id="PF20064">
    <property type="entry name" value="DUF6463"/>
    <property type="match status" value="1"/>
</dbReference>
<evidence type="ECO:0000256" key="1">
    <source>
        <dbReference type="SAM" id="Phobius"/>
    </source>
</evidence>